<reference evidence="3" key="1">
    <citation type="submission" date="2016-10" db="EMBL/GenBank/DDBJ databases">
        <authorList>
            <person name="Varghese N."/>
            <person name="Submissions S."/>
        </authorList>
    </citation>
    <scope>NUCLEOTIDE SEQUENCE [LARGE SCALE GENOMIC DNA]</scope>
    <source>
        <strain evidence="3">Gh-105</strain>
    </source>
</reference>
<proteinExistence type="predicted"/>
<gene>
    <name evidence="2" type="ORF">SAMN05192565_13818</name>
</gene>
<organism evidence="2 3">
    <name type="scientific">Methylobacterium gossipiicola</name>
    <dbReference type="NCBI Taxonomy" id="582675"/>
    <lineage>
        <taxon>Bacteria</taxon>
        <taxon>Pseudomonadati</taxon>
        <taxon>Pseudomonadota</taxon>
        <taxon>Alphaproteobacteria</taxon>
        <taxon>Hyphomicrobiales</taxon>
        <taxon>Methylobacteriaceae</taxon>
        <taxon>Methylobacterium</taxon>
    </lineage>
</organism>
<dbReference type="RefSeq" id="WP_091975279.1">
    <property type="nucleotide sequence ID" value="NZ_FOPM01000038.1"/>
</dbReference>
<keyword evidence="1" id="KW-1133">Transmembrane helix</keyword>
<dbReference type="EMBL" id="FOPM01000038">
    <property type="protein sequence ID" value="SFH11404.1"/>
    <property type="molecule type" value="Genomic_DNA"/>
</dbReference>
<evidence type="ECO:0000313" key="2">
    <source>
        <dbReference type="EMBL" id="SFH11404.1"/>
    </source>
</evidence>
<dbReference type="InterPro" id="IPR017015">
    <property type="entry name" value="UCP033367_VanZ"/>
</dbReference>
<feature type="transmembrane region" description="Helical" evidence="1">
    <location>
        <begin position="102"/>
        <end position="121"/>
    </location>
</feature>
<dbReference type="Proteomes" id="UP000199229">
    <property type="component" value="Unassembled WGS sequence"/>
</dbReference>
<evidence type="ECO:0000256" key="1">
    <source>
        <dbReference type="SAM" id="Phobius"/>
    </source>
</evidence>
<name>A0A1I2XCZ5_9HYPH</name>
<evidence type="ECO:0008006" key="4">
    <source>
        <dbReference type="Google" id="ProtNLM"/>
    </source>
</evidence>
<accession>A0A1I2XCZ5</accession>
<dbReference type="AlphaFoldDB" id="A0A1I2XCZ5"/>
<feature type="transmembrane region" description="Helical" evidence="1">
    <location>
        <begin position="12"/>
        <end position="31"/>
    </location>
</feature>
<keyword evidence="1" id="KW-0472">Membrane</keyword>
<feature type="transmembrane region" description="Helical" evidence="1">
    <location>
        <begin position="37"/>
        <end position="58"/>
    </location>
</feature>
<dbReference type="STRING" id="582675.SAMN05192565_13818"/>
<feature type="transmembrane region" description="Helical" evidence="1">
    <location>
        <begin position="65"/>
        <end position="82"/>
    </location>
</feature>
<keyword evidence="1" id="KW-0812">Transmembrane</keyword>
<sequence>MSNHTPSNLARPLAWLLLAALIFATLAPIGLRPVSGFPVGLERFGAFAALGFLFAYGYPHRRWEVLALVTLAGAGLEALQLLEATRHGRPGDFLVKAAGGGFGVAVAMAVTRMTALAGIPLDRP</sequence>
<keyword evidence="3" id="KW-1185">Reference proteome</keyword>
<protein>
    <recommendedName>
        <fullName evidence="4">VanZ like family protein</fullName>
    </recommendedName>
</protein>
<evidence type="ECO:0000313" key="3">
    <source>
        <dbReference type="Proteomes" id="UP000199229"/>
    </source>
</evidence>
<dbReference type="PIRSF" id="PIRSF033367">
    <property type="entry name" value="UCP033367_VanZ"/>
    <property type="match status" value="1"/>
</dbReference>